<dbReference type="PANTHER" id="PTHR35810:SF1">
    <property type="entry name" value="CYTOPLASMIC PROTEIN"/>
    <property type="match status" value="1"/>
</dbReference>
<protein>
    <submittedName>
        <fullName evidence="1">Virulence RhuM family protein</fullName>
    </submittedName>
</protein>
<evidence type="ECO:0000313" key="2">
    <source>
        <dbReference type="Proteomes" id="UP001163739"/>
    </source>
</evidence>
<dbReference type="PANTHER" id="PTHR35810">
    <property type="entry name" value="CYTOPLASMIC PROTEIN-RELATED"/>
    <property type="match status" value="1"/>
</dbReference>
<dbReference type="InterPro" id="IPR011204">
    <property type="entry name" value="Virulence_RhuM-like"/>
</dbReference>
<organism evidence="1 2">
    <name type="scientific">Alkalimarinus alittae</name>
    <dbReference type="NCBI Taxonomy" id="2961619"/>
    <lineage>
        <taxon>Bacteria</taxon>
        <taxon>Pseudomonadati</taxon>
        <taxon>Pseudomonadota</taxon>
        <taxon>Gammaproteobacteria</taxon>
        <taxon>Alteromonadales</taxon>
        <taxon>Alteromonadaceae</taxon>
        <taxon>Alkalimarinus</taxon>
    </lineage>
</organism>
<sequence length="246" mass="28162">MSDIAIFESTNGEIQVQLEQETVWLTQKQLSVLLDTSTDNISLHLKNIYTEQELSEEATTEEYSVVQKEGKRNVTRNIKHYNLDAIISVGYRVNSKRCVQFRQWATKLLNEHLTQGYTLNQQRFEQMVRQAHHERSPSTTLIVHHERSPSTTLIVHHERSSSTTLIVHHERSSSTTLIVHHERSSSTTLIVHHERSSSTTLIVHHERLSLATPPVHQERILLTTPPVHPELVEGMVTDAPKLKDAA</sequence>
<dbReference type="Proteomes" id="UP001163739">
    <property type="component" value="Chromosome"/>
</dbReference>
<keyword evidence="2" id="KW-1185">Reference proteome</keyword>
<dbReference type="EMBL" id="CP100390">
    <property type="protein sequence ID" value="UZE97637.1"/>
    <property type="molecule type" value="Genomic_DNA"/>
</dbReference>
<gene>
    <name evidence="1" type="ORF">NKI27_07855</name>
</gene>
<proteinExistence type="predicted"/>
<accession>A0ABY6N6L5</accession>
<name>A0ABY6N6L5_9ALTE</name>
<dbReference type="Pfam" id="PF13310">
    <property type="entry name" value="Virulence_RhuM"/>
    <property type="match status" value="1"/>
</dbReference>
<reference evidence="1" key="1">
    <citation type="submission" date="2022-06" db="EMBL/GenBank/DDBJ databases">
        <title>Alkalimarinus sp. nov., isolated from gut of a Alitta virens.</title>
        <authorList>
            <person name="Yang A.I."/>
            <person name="Shin N.-R."/>
        </authorList>
    </citation>
    <scope>NUCLEOTIDE SEQUENCE</scope>
    <source>
        <strain evidence="1">A2M4</strain>
    </source>
</reference>
<evidence type="ECO:0000313" key="1">
    <source>
        <dbReference type="EMBL" id="UZE97637.1"/>
    </source>
</evidence>
<dbReference type="RefSeq" id="WP_265049112.1">
    <property type="nucleotide sequence ID" value="NZ_CP100390.1"/>
</dbReference>